<evidence type="ECO:0000256" key="1">
    <source>
        <dbReference type="ARBA" id="ARBA00008984"/>
    </source>
</evidence>
<accession>E0ID43</accession>
<protein>
    <submittedName>
        <fullName evidence="3">SirA family protein</fullName>
    </submittedName>
</protein>
<keyword evidence="4" id="KW-1185">Reference proteome</keyword>
<sequence>MTMHEQIQVDLTLDCKGLACPMPIVKTKKAIETVQSGQVVEIQATDKGSLADIQGWARTTGHQYLGTIEENAVLKHYIRKSSPNELKPESKYAITMSADELQTRLASGEAITVLDVREPAEYAFQHVAGAISIPLGELESRLGELSGDNVIAVICRTGTRSDLACQLLQDKGFERVANVVPGMTEWNGPTEQF</sequence>
<dbReference type="Gene3D" id="3.30.110.40">
    <property type="entry name" value="TusA-like domain"/>
    <property type="match status" value="1"/>
</dbReference>
<dbReference type="RefSeq" id="WP_006039533.1">
    <property type="nucleotide sequence ID" value="NZ_AEDD01000010.1"/>
</dbReference>
<dbReference type="Pfam" id="PF00581">
    <property type="entry name" value="Rhodanese"/>
    <property type="match status" value="1"/>
</dbReference>
<evidence type="ECO:0000259" key="2">
    <source>
        <dbReference type="PROSITE" id="PS50206"/>
    </source>
</evidence>
<evidence type="ECO:0000313" key="4">
    <source>
        <dbReference type="Proteomes" id="UP000005387"/>
    </source>
</evidence>
<proteinExistence type="inferred from homology"/>
<gene>
    <name evidence="3" type="ORF">PaecuDRAFT_3545</name>
</gene>
<feature type="domain" description="Rhodanese" evidence="2">
    <location>
        <begin position="107"/>
        <end position="192"/>
    </location>
</feature>
<dbReference type="STRING" id="717606.PaecuDRAFT_3545"/>
<dbReference type="SUPFAM" id="SSF64307">
    <property type="entry name" value="SirA-like"/>
    <property type="match status" value="1"/>
</dbReference>
<comment type="similarity">
    <text evidence="1">Belongs to the sulfur carrier protein TusA family.</text>
</comment>
<dbReference type="SUPFAM" id="SSF52821">
    <property type="entry name" value="Rhodanese/Cell cycle control phosphatase"/>
    <property type="match status" value="1"/>
</dbReference>
<dbReference type="eggNOG" id="COG0425">
    <property type="taxonomic scope" value="Bacteria"/>
</dbReference>
<dbReference type="Pfam" id="PF01206">
    <property type="entry name" value="TusA"/>
    <property type="match status" value="1"/>
</dbReference>
<dbReference type="eggNOG" id="COG0607">
    <property type="taxonomic scope" value="Bacteria"/>
</dbReference>
<dbReference type="CDD" id="cd00291">
    <property type="entry name" value="SirA_YedF_YeeD"/>
    <property type="match status" value="1"/>
</dbReference>
<dbReference type="OrthoDB" id="9800872at2"/>
<dbReference type="PROSITE" id="PS50206">
    <property type="entry name" value="RHODANESE_3"/>
    <property type="match status" value="1"/>
</dbReference>
<dbReference type="PROSITE" id="PS01148">
    <property type="entry name" value="UPF0033"/>
    <property type="match status" value="1"/>
</dbReference>
<dbReference type="SMART" id="SM00450">
    <property type="entry name" value="RHOD"/>
    <property type="match status" value="1"/>
</dbReference>
<dbReference type="CDD" id="cd00158">
    <property type="entry name" value="RHOD"/>
    <property type="match status" value="1"/>
</dbReference>
<dbReference type="Proteomes" id="UP000005387">
    <property type="component" value="Unassembled WGS sequence"/>
</dbReference>
<dbReference type="PANTHER" id="PTHR33279">
    <property type="entry name" value="SULFUR CARRIER PROTEIN YEDF-RELATED"/>
    <property type="match status" value="1"/>
</dbReference>
<dbReference type="InterPro" id="IPR001455">
    <property type="entry name" value="TusA-like"/>
</dbReference>
<dbReference type="AlphaFoldDB" id="E0ID43"/>
<dbReference type="PANTHER" id="PTHR33279:SF6">
    <property type="entry name" value="SULFUR CARRIER PROTEIN YEDF-RELATED"/>
    <property type="match status" value="1"/>
</dbReference>
<organism evidence="3 4">
    <name type="scientific">Paenibacillus curdlanolyticus YK9</name>
    <dbReference type="NCBI Taxonomy" id="717606"/>
    <lineage>
        <taxon>Bacteria</taxon>
        <taxon>Bacillati</taxon>
        <taxon>Bacillota</taxon>
        <taxon>Bacilli</taxon>
        <taxon>Bacillales</taxon>
        <taxon>Paenibacillaceae</taxon>
        <taxon>Paenibacillus</taxon>
    </lineage>
</organism>
<dbReference type="InterPro" id="IPR036873">
    <property type="entry name" value="Rhodanese-like_dom_sf"/>
</dbReference>
<name>E0ID43_9BACL</name>
<dbReference type="EMBL" id="AEDD01000010">
    <property type="protein sequence ID" value="EFM09498.1"/>
    <property type="molecule type" value="Genomic_DNA"/>
</dbReference>
<reference evidence="3 4" key="1">
    <citation type="submission" date="2010-07" db="EMBL/GenBank/DDBJ databases">
        <title>The draft genome of Paenibacillus curdlanolyticus YK9.</title>
        <authorList>
            <consortium name="US DOE Joint Genome Institute (JGI-PGF)"/>
            <person name="Lucas S."/>
            <person name="Copeland A."/>
            <person name="Lapidus A."/>
            <person name="Cheng J.-F."/>
            <person name="Bruce D."/>
            <person name="Goodwin L."/>
            <person name="Pitluck S."/>
            <person name="Land M.L."/>
            <person name="Hauser L."/>
            <person name="Chang Y.-J."/>
            <person name="Jeffries C."/>
            <person name="Anderson I.J."/>
            <person name="Johnson E."/>
            <person name="Loganathan U."/>
            <person name="Mulhopadhyay B."/>
            <person name="Kyrpides N."/>
            <person name="Woyke T.J."/>
        </authorList>
    </citation>
    <scope>NUCLEOTIDE SEQUENCE [LARGE SCALE GENOMIC DNA]</scope>
    <source>
        <strain evidence="3 4">YK9</strain>
    </source>
</reference>
<dbReference type="InterPro" id="IPR036868">
    <property type="entry name" value="TusA-like_sf"/>
</dbReference>
<evidence type="ECO:0000313" key="3">
    <source>
        <dbReference type="EMBL" id="EFM09498.1"/>
    </source>
</evidence>
<dbReference type="Gene3D" id="3.40.250.10">
    <property type="entry name" value="Rhodanese-like domain"/>
    <property type="match status" value="1"/>
</dbReference>
<dbReference type="InterPro" id="IPR001763">
    <property type="entry name" value="Rhodanese-like_dom"/>
</dbReference>